<keyword evidence="1" id="KW-1133">Transmembrane helix</keyword>
<sequence>MENIKKIGKHVFWIIQLIVSLILTYSVYKLLPLKYLAIVILILAVLLGLVIFMQLSSKTNKAVKMGSKVLAIVLSVLMVFVNVKVINKAQ</sequence>
<keyword evidence="3" id="KW-1185">Reference proteome</keyword>
<feature type="transmembrane region" description="Helical" evidence="1">
    <location>
        <begin position="65"/>
        <end position="86"/>
    </location>
</feature>
<feature type="non-terminal residue" evidence="2">
    <location>
        <position position="90"/>
    </location>
</feature>
<organism evidence="2 3">
    <name type="scientific">Amedibacillus hominis</name>
    <dbReference type="NCBI Taxonomy" id="2897776"/>
    <lineage>
        <taxon>Bacteria</taxon>
        <taxon>Bacillati</taxon>
        <taxon>Bacillota</taxon>
        <taxon>Erysipelotrichia</taxon>
        <taxon>Erysipelotrichales</taxon>
        <taxon>Erysipelotrichaceae</taxon>
        <taxon>Amedibacillus</taxon>
    </lineage>
</organism>
<name>A0ABS9RC02_9FIRM</name>
<keyword evidence="1" id="KW-0472">Membrane</keyword>
<keyword evidence="1" id="KW-0812">Transmembrane</keyword>
<feature type="transmembrane region" description="Helical" evidence="1">
    <location>
        <begin position="12"/>
        <end position="28"/>
    </location>
</feature>
<evidence type="ECO:0000313" key="3">
    <source>
        <dbReference type="Proteomes" id="UP001202402"/>
    </source>
</evidence>
<gene>
    <name evidence="2" type="ORF">LQE99_18870</name>
</gene>
<dbReference type="EMBL" id="JAKVPQ010000019">
    <property type="protein sequence ID" value="MCH4287187.1"/>
    <property type="molecule type" value="Genomic_DNA"/>
</dbReference>
<protein>
    <submittedName>
        <fullName evidence="2">LytR family transcriptional regulator</fullName>
    </submittedName>
</protein>
<comment type="caution">
    <text evidence="2">The sequence shown here is derived from an EMBL/GenBank/DDBJ whole genome shotgun (WGS) entry which is preliminary data.</text>
</comment>
<reference evidence="2 3" key="1">
    <citation type="submission" date="2022-02" db="EMBL/GenBank/DDBJ databases">
        <title>Genome of Erysipelotrichaceae sp. nov. NSJ-176 isolated from human feces.</title>
        <authorList>
            <person name="Abdugheni R."/>
        </authorList>
    </citation>
    <scope>NUCLEOTIDE SEQUENCE [LARGE SCALE GENOMIC DNA]</scope>
    <source>
        <strain evidence="2 3">NSJ-176</strain>
    </source>
</reference>
<accession>A0ABS9RC02</accession>
<dbReference type="RefSeq" id="WP_420838866.1">
    <property type="nucleotide sequence ID" value="NZ_JAKVPQ010000019.1"/>
</dbReference>
<evidence type="ECO:0000313" key="2">
    <source>
        <dbReference type="EMBL" id="MCH4287187.1"/>
    </source>
</evidence>
<dbReference type="Proteomes" id="UP001202402">
    <property type="component" value="Unassembled WGS sequence"/>
</dbReference>
<proteinExistence type="predicted"/>
<evidence type="ECO:0000256" key="1">
    <source>
        <dbReference type="SAM" id="Phobius"/>
    </source>
</evidence>
<feature type="transmembrane region" description="Helical" evidence="1">
    <location>
        <begin position="34"/>
        <end position="53"/>
    </location>
</feature>